<dbReference type="EMBL" id="ML976338">
    <property type="protein sequence ID" value="KAF1934956.1"/>
    <property type="molecule type" value="Genomic_DNA"/>
</dbReference>
<evidence type="ECO:0000313" key="1">
    <source>
        <dbReference type="EMBL" id="KAF1934956.1"/>
    </source>
</evidence>
<reference evidence="1" key="1">
    <citation type="journal article" date="2020" name="Stud. Mycol.">
        <title>101 Dothideomycetes genomes: a test case for predicting lifestyles and emergence of pathogens.</title>
        <authorList>
            <person name="Haridas S."/>
            <person name="Albert R."/>
            <person name="Binder M."/>
            <person name="Bloem J."/>
            <person name="Labutti K."/>
            <person name="Salamov A."/>
            <person name="Andreopoulos B."/>
            <person name="Baker S."/>
            <person name="Barry K."/>
            <person name="Bills G."/>
            <person name="Bluhm B."/>
            <person name="Cannon C."/>
            <person name="Castanera R."/>
            <person name="Culley D."/>
            <person name="Daum C."/>
            <person name="Ezra D."/>
            <person name="Gonzalez J."/>
            <person name="Henrissat B."/>
            <person name="Kuo A."/>
            <person name="Liang C."/>
            <person name="Lipzen A."/>
            <person name="Lutzoni F."/>
            <person name="Magnuson J."/>
            <person name="Mondo S."/>
            <person name="Nolan M."/>
            <person name="Ohm R."/>
            <person name="Pangilinan J."/>
            <person name="Park H.-J."/>
            <person name="Ramirez L."/>
            <person name="Alfaro M."/>
            <person name="Sun H."/>
            <person name="Tritt A."/>
            <person name="Yoshinaga Y."/>
            <person name="Zwiers L.-H."/>
            <person name="Turgeon B."/>
            <person name="Goodwin S."/>
            <person name="Spatafora J."/>
            <person name="Crous P."/>
            <person name="Grigoriev I."/>
        </authorList>
    </citation>
    <scope>NUCLEOTIDE SEQUENCE</scope>
    <source>
        <strain evidence="1">CBS 161.51</strain>
    </source>
</reference>
<organism evidence="1 2">
    <name type="scientific">Clathrospora elynae</name>
    <dbReference type="NCBI Taxonomy" id="706981"/>
    <lineage>
        <taxon>Eukaryota</taxon>
        <taxon>Fungi</taxon>
        <taxon>Dikarya</taxon>
        <taxon>Ascomycota</taxon>
        <taxon>Pezizomycotina</taxon>
        <taxon>Dothideomycetes</taxon>
        <taxon>Pleosporomycetidae</taxon>
        <taxon>Pleosporales</taxon>
        <taxon>Diademaceae</taxon>
        <taxon>Clathrospora</taxon>
    </lineage>
</organism>
<evidence type="ECO:0000313" key="2">
    <source>
        <dbReference type="Proteomes" id="UP000800038"/>
    </source>
</evidence>
<proteinExistence type="predicted"/>
<sequence length="78" mass="8680">MSLHVSSLAYLSVHWGLTYLGDRTQEVTGHHRVPLSTVADTQEALRVTRPSTSVIWYCNCPVTMLSIKGDGRRPNVRG</sequence>
<accession>A0A6A5S954</accession>
<name>A0A6A5S954_9PLEO</name>
<dbReference type="Proteomes" id="UP000800038">
    <property type="component" value="Unassembled WGS sequence"/>
</dbReference>
<gene>
    <name evidence="1" type="ORF">EJ02DRAFT_156225</name>
</gene>
<keyword evidence="2" id="KW-1185">Reference proteome</keyword>
<dbReference type="AlphaFoldDB" id="A0A6A5S954"/>
<protein>
    <submittedName>
        <fullName evidence="1">Uncharacterized protein</fullName>
    </submittedName>
</protein>